<keyword evidence="2" id="KW-1185">Reference proteome</keyword>
<evidence type="ECO:0000313" key="2">
    <source>
        <dbReference type="Proteomes" id="UP001174909"/>
    </source>
</evidence>
<sequence>MIVNFSCAADETAELVACDYRPNEDDLVVRFCPNLDYTIVLECSLTKTYSLLWTLNNSETVEFHPRCNDSCKQQMKQGFNFSLIKMVINNGTNNNSYISQLRVSTSYLKNVVNHSNDFNVTCQSSVNNKRMSFIQISEGKNPQIVSAEFGESDEIIVTWISANNDLTRTEIVAEDENGTKTSVFTEWYKREGQINVTESSATYNVTVIEYTMCNTSFSSNTTRVNPSPVMEYTMCNTSFSSNTTRVNPSPVMEYTMSNTSFSSSTTWVSPSPTTGSSLVLDAQLFLLVPVLLFSYL</sequence>
<comment type="caution">
    <text evidence="1">The sequence shown here is derived from an EMBL/GenBank/DDBJ whole genome shotgun (WGS) entry which is preliminary data.</text>
</comment>
<name>A0AA35SUN6_GEOBA</name>
<protein>
    <submittedName>
        <fullName evidence="1">Uncharacterized protein</fullName>
    </submittedName>
</protein>
<proteinExistence type="predicted"/>
<gene>
    <name evidence="1" type="ORF">GBAR_LOCUS19993</name>
</gene>
<dbReference type="Proteomes" id="UP001174909">
    <property type="component" value="Unassembled WGS sequence"/>
</dbReference>
<dbReference type="EMBL" id="CASHTH010002823">
    <property type="protein sequence ID" value="CAI8035687.1"/>
    <property type="molecule type" value="Genomic_DNA"/>
</dbReference>
<dbReference type="AlphaFoldDB" id="A0AA35SUN6"/>
<organism evidence="1 2">
    <name type="scientific">Geodia barretti</name>
    <name type="common">Barrett's horny sponge</name>
    <dbReference type="NCBI Taxonomy" id="519541"/>
    <lineage>
        <taxon>Eukaryota</taxon>
        <taxon>Metazoa</taxon>
        <taxon>Porifera</taxon>
        <taxon>Demospongiae</taxon>
        <taxon>Heteroscleromorpha</taxon>
        <taxon>Tetractinellida</taxon>
        <taxon>Astrophorina</taxon>
        <taxon>Geodiidae</taxon>
        <taxon>Geodia</taxon>
    </lineage>
</organism>
<reference evidence="1" key="1">
    <citation type="submission" date="2023-03" db="EMBL/GenBank/DDBJ databases">
        <authorList>
            <person name="Steffen K."/>
            <person name="Cardenas P."/>
        </authorList>
    </citation>
    <scope>NUCLEOTIDE SEQUENCE</scope>
</reference>
<accession>A0AA35SUN6</accession>
<evidence type="ECO:0000313" key="1">
    <source>
        <dbReference type="EMBL" id="CAI8035687.1"/>
    </source>
</evidence>